<proteinExistence type="predicted"/>
<keyword evidence="2" id="KW-1185">Reference proteome</keyword>
<dbReference type="Gene3D" id="3.80.10.10">
    <property type="entry name" value="Ribonuclease Inhibitor"/>
    <property type="match status" value="2"/>
</dbReference>
<evidence type="ECO:0008006" key="3">
    <source>
        <dbReference type="Google" id="ProtNLM"/>
    </source>
</evidence>
<accession>A0A9P5RWI3</accession>
<dbReference type="Proteomes" id="UP000748756">
    <property type="component" value="Unassembled WGS sequence"/>
</dbReference>
<dbReference type="AlphaFoldDB" id="A0A9P5RWI3"/>
<dbReference type="InterPro" id="IPR036047">
    <property type="entry name" value="F-box-like_dom_sf"/>
</dbReference>
<evidence type="ECO:0000313" key="2">
    <source>
        <dbReference type="Proteomes" id="UP000748756"/>
    </source>
</evidence>
<dbReference type="SUPFAM" id="SSF81383">
    <property type="entry name" value="F-box domain"/>
    <property type="match status" value="1"/>
</dbReference>
<reference evidence="1" key="1">
    <citation type="journal article" date="2020" name="Fungal Divers.">
        <title>Resolving the Mortierellaceae phylogeny through synthesis of multi-gene phylogenetics and phylogenomics.</title>
        <authorList>
            <person name="Vandepol N."/>
            <person name="Liber J."/>
            <person name="Desiro A."/>
            <person name="Na H."/>
            <person name="Kennedy M."/>
            <person name="Barry K."/>
            <person name="Grigoriev I.V."/>
            <person name="Miller A.N."/>
            <person name="O'Donnell K."/>
            <person name="Stajich J.E."/>
            <person name="Bonito G."/>
        </authorList>
    </citation>
    <scope>NUCLEOTIDE SEQUENCE</scope>
    <source>
        <strain evidence="1">NRRL 6426</strain>
    </source>
</reference>
<comment type="caution">
    <text evidence="1">The sequence shown here is derived from an EMBL/GenBank/DDBJ whole genome shotgun (WGS) entry which is preliminary data.</text>
</comment>
<gene>
    <name evidence="1" type="ORF">BG015_009017</name>
</gene>
<protein>
    <recommendedName>
        <fullName evidence="3">F-box domain-containing protein</fullName>
    </recommendedName>
</protein>
<dbReference type="OrthoDB" id="2357028at2759"/>
<dbReference type="EMBL" id="JAAAUQ010000560">
    <property type="protein sequence ID" value="KAF9149200.1"/>
    <property type="molecule type" value="Genomic_DNA"/>
</dbReference>
<sequence>MPPPPIDPLTFLDIVDNIVPHLLDLDKNVPVSLACAAQVCKSWNALYTPFLWCKIFIYSHILKMPDFRRQGIHVRQVDVASLKDPQMNHFAPFCNLVESLILWDCMTSVGKLISYVKSVESSLRRFELATVKVDAEKLVSAWVAPSNSATAGGVSGGGELTSASLEALPKALPHLESLHLSWVRIPKLAITSDSDRIQEMSESDAATDTVAEEEAGHDVLVLHNTPPLEVPTKITYLSIQGIEMDDRIMIQLISKTPRLATLLLSEAKHLTGNFLETLLVICPELKRLTIAVCDVIPTSAYTTFFQSAADADHRLQLEKLFLEQCNMNGQALYYLASSQADYFLDVTICLSDDRITDTGIKD</sequence>
<dbReference type="SUPFAM" id="SSF52047">
    <property type="entry name" value="RNI-like"/>
    <property type="match status" value="1"/>
</dbReference>
<dbReference type="InterPro" id="IPR032675">
    <property type="entry name" value="LRR_dom_sf"/>
</dbReference>
<organism evidence="1 2">
    <name type="scientific">Linnemannia schmuckeri</name>
    <dbReference type="NCBI Taxonomy" id="64567"/>
    <lineage>
        <taxon>Eukaryota</taxon>
        <taxon>Fungi</taxon>
        <taxon>Fungi incertae sedis</taxon>
        <taxon>Mucoromycota</taxon>
        <taxon>Mortierellomycotina</taxon>
        <taxon>Mortierellomycetes</taxon>
        <taxon>Mortierellales</taxon>
        <taxon>Mortierellaceae</taxon>
        <taxon>Linnemannia</taxon>
    </lineage>
</organism>
<evidence type="ECO:0000313" key="1">
    <source>
        <dbReference type="EMBL" id="KAF9149200.1"/>
    </source>
</evidence>
<name>A0A9P5RWI3_9FUNG</name>